<feature type="coiled-coil region" evidence="8">
    <location>
        <begin position="166"/>
        <end position="200"/>
    </location>
</feature>
<evidence type="ECO:0000256" key="4">
    <source>
        <dbReference type="ARBA" id="ARBA00022838"/>
    </source>
</evidence>
<evidence type="ECO:0000313" key="11">
    <source>
        <dbReference type="Proteomes" id="UP000016935"/>
    </source>
</evidence>
<sequence>MATRGGDVDMADAPVEARDADDHASVLQTNYSDAFAFSDSERLALQLYDQLYELELQQSLVGAQQSAQAHDFSALPDDLVEERLTMAQREAMEARAAYEMRNRITHKVLVMDPVLQAVHGGGGGGGGERTAAFAAKRILPLMAENDTVSMMHGAQTAKLASTMRALSAAEQANMVANRQNRELAQTMVALAEEMKAQSAQDIQDPQLRAQVDAVDQQLRASRRRAKTLQGVLAGMIVGSGINWAADEGLSELVMEGEGEEDC</sequence>
<evidence type="ECO:0000256" key="8">
    <source>
        <dbReference type="SAM" id="Coils"/>
    </source>
</evidence>
<evidence type="ECO:0000256" key="6">
    <source>
        <dbReference type="ARBA" id="ARBA00023328"/>
    </source>
</evidence>
<dbReference type="GeneID" id="19399386"/>
<dbReference type="EMBL" id="KB908844">
    <property type="protein sequence ID" value="EOA82814.1"/>
    <property type="molecule type" value="Genomic_DNA"/>
</dbReference>
<evidence type="ECO:0000256" key="7">
    <source>
        <dbReference type="ARBA" id="ARBA00025735"/>
    </source>
</evidence>
<accession>R0JZC6</accession>
<dbReference type="InterPro" id="IPR008426">
    <property type="entry name" value="CENP-H_C"/>
</dbReference>
<evidence type="ECO:0000256" key="1">
    <source>
        <dbReference type="ARBA" id="ARBA00004123"/>
    </source>
</evidence>
<dbReference type="InterPro" id="IPR040034">
    <property type="entry name" value="CENP-H"/>
</dbReference>
<evidence type="ECO:0000256" key="5">
    <source>
        <dbReference type="ARBA" id="ARBA00023242"/>
    </source>
</evidence>
<reference evidence="10 11" key="2">
    <citation type="journal article" date="2013" name="PLoS Genet.">
        <title>Comparative genome structure, secondary metabolite, and effector coding capacity across Cochliobolus pathogens.</title>
        <authorList>
            <person name="Condon B.J."/>
            <person name="Leng Y."/>
            <person name="Wu D."/>
            <person name="Bushley K.E."/>
            <person name="Ohm R.A."/>
            <person name="Otillar R."/>
            <person name="Martin J."/>
            <person name="Schackwitz W."/>
            <person name="Grimwood J."/>
            <person name="MohdZainudin N."/>
            <person name="Xue C."/>
            <person name="Wang R."/>
            <person name="Manning V.A."/>
            <person name="Dhillon B."/>
            <person name="Tu Z.J."/>
            <person name="Steffenson B.J."/>
            <person name="Salamov A."/>
            <person name="Sun H."/>
            <person name="Lowry S."/>
            <person name="LaButti K."/>
            <person name="Han J."/>
            <person name="Copeland A."/>
            <person name="Lindquist E."/>
            <person name="Barry K."/>
            <person name="Schmutz J."/>
            <person name="Baker S.E."/>
            <person name="Ciuffetti L.M."/>
            <person name="Grigoriev I.V."/>
            <person name="Zhong S."/>
            <person name="Turgeon B.G."/>
        </authorList>
    </citation>
    <scope>NUCLEOTIDE SEQUENCE [LARGE SCALE GENOMIC DNA]</scope>
    <source>
        <strain evidence="11">28A</strain>
    </source>
</reference>
<dbReference type="GO" id="GO:0007059">
    <property type="term" value="P:chromosome segregation"/>
    <property type="evidence" value="ECO:0007669"/>
    <property type="project" value="TreeGrafter"/>
</dbReference>
<keyword evidence="3" id="KW-0158">Chromosome</keyword>
<feature type="domain" description="Centromere protein H C-terminal" evidence="9">
    <location>
        <begin position="43"/>
        <end position="255"/>
    </location>
</feature>
<protein>
    <recommendedName>
        <fullName evidence="9">Centromere protein H C-terminal domain-containing protein</fullName>
    </recommendedName>
</protein>
<dbReference type="eggNOG" id="ENOG502S9QV">
    <property type="taxonomic scope" value="Eukaryota"/>
</dbReference>
<keyword evidence="6" id="KW-0137">Centromere</keyword>
<reference evidence="10 11" key="1">
    <citation type="journal article" date="2012" name="PLoS Pathog.">
        <title>Diverse lifestyles and strategies of plant pathogenesis encoded in the genomes of eighteen Dothideomycetes fungi.</title>
        <authorList>
            <person name="Ohm R.A."/>
            <person name="Feau N."/>
            <person name="Henrissat B."/>
            <person name="Schoch C.L."/>
            <person name="Horwitz B.A."/>
            <person name="Barry K.W."/>
            <person name="Condon B.J."/>
            <person name="Copeland A.C."/>
            <person name="Dhillon B."/>
            <person name="Glaser F."/>
            <person name="Hesse C.N."/>
            <person name="Kosti I."/>
            <person name="LaButti K."/>
            <person name="Lindquist E.A."/>
            <person name="Lucas S."/>
            <person name="Salamov A.A."/>
            <person name="Bradshaw R.E."/>
            <person name="Ciuffetti L."/>
            <person name="Hamelin R.C."/>
            <person name="Kema G.H.J."/>
            <person name="Lawrence C."/>
            <person name="Scott J.A."/>
            <person name="Spatafora J.W."/>
            <person name="Turgeon B.G."/>
            <person name="de Wit P.J.G.M."/>
            <person name="Zhong S."/>
            <person name="Goodwin S.B."/>
            <person name="Grigoriev I.V."/>
        </authorList>
    </citation>
    <scope>NUCLEOTIDE SEQUENCE [LARGE SCALE GENOMIC DNA]</scope>
    <source>
        <strain evidence="11">28A</strain>
    </source>
</reference>
<comment type="subcellular location">
    <subcellularLocation>
        <location evidence="2">Chromosome</location>
        <location evidence="2">Centromere</location>
        <location evidence="2">Kinetochore</location>
    </subcellularLocation>
    <subcellularLocation>
        <location evidence="1">Nucleus</location>
    </subcellularLocation>
</comment>
<name>R0JZC6_EXST2</name>
<dbReference type="OrthoDB" id="2274804at2759"/>
<gene>
    <name evidence="10" type="ORF">SETTUDRAFT_165211</name>
</gene>
<dbReference type="RefSeq" id="XP_008029818.1">
    <property type="nucleotide sequence ID" value="XM_008031627.1"/>
</dbReference>
<evidence type="ECO:0000256" key="3">
    <source>
        <dbReference type="ARBA" id="ARBA00022454"/>
    </source>
</evidence>
<keyword evidence="11" id="KW-1185">Reference proteome</keyword>
<dbReference type="Pfam" id="PF05837">
    <property type="entry name" value="CENP-H"/>
    <property type="match status" value="1"/>
</dbReference>
<evidence type="ECO:0000259" key="9">
    <source>
        <dbReference type="Pfam" id="PF05837"/>
    </source>
</evidence>
<comment type="similarity">
    <text evidence="7">Belongs to the CENP-H/MCM16 family.</text>
</comment>
<dbReference type="GO" id="GO:0007052">
    <property type="term" value="P:mitotic spindle organization"/>
    <property type="evidence" value="ECO:0007669"/>
    <property type="project" value="TreeGrafter"/>
</dbReference>
<organism evidence="10 11">
    <name type="scientific">Exserohilum turcicum (strain 28A)</name>
    <name type="common">Northern leaf blight fungus</name>
    <name type="synonym">Setosphaeria turcica</name>
    <dbReference type="NCBI Taxonomy" id="671987"/>
    <lineage>
        <taxon>Eukaryota</taxon>
        <taxon>Fungi</taxon>
        <taxon>Dikarya</taxon>
        <taxon>Ascomycota</taxon>
        <taxon>Pezizomycotina</taxon>
        <taxon>Dothideomycetes</taxon>
        <taxon>Pleosporomycetidae</taxon>
        <taxon>Pleosporales</taxon>
        <taxon>Pleosporineae</taxon>
        <taxon>Pleosporaceae</taxon>
        <taxon>Exserohilum</taxon>
    </lineage>
</organism>
<dbReference type="Proteomes" id="UP000016935">
    <property type="component" value="Unassembled WGS sequence"/>
</dbReference>
<keyword evidence="5" id="KW-0539">Nucleus</keyword>
<keyword evidence="8" id="KW-0175">Coiled coil</keyword>
<dbReference type="AlphaFoldDB" id="R0JZC6"/>
<dbReference type="PANTHER" id="PTHR48122:SF1">
    <property type="entry name" value="CENTROMERE PROTEIN H"/>
    <property type="match status" value="1"/>
</dbReference>
<proteinExistence type="inferred from homology"/>
<dbReference type="GO" id="GO:0005634">
    <property type="term" value="C:nucleus"/>
    <property type="evidence" value="ECO:0007669"/>
    <property type="project" value="UniProtKB-SubCell"/>
</dbReference>
<dbReference type="GO" id="GO:0051382">
    <property type="term" value="P:kinetochore assembly"/>
    <property type="evidence" value="ECO:0007669"/>
    <property type="project" value="InterPro"/>
</dbReference>
<evidence type="ECO:0000256" key="2">
    <source>
        <dbReference type="ARBA" id="ARBA00004629"/>
    </source>
</evidence>
<dbReference type="PANTHER" id="PTHR48122">
    <property type="entry name" value="CENTROMERE PROTEIN H"/>
    <property type="match status" value="1"/>
</dbReference>
<dbReference type="GO" id="GO:0000776">
    <property type="term" value="C:kinetochore"/>
    <property type="evidence" value="ECO:0007669"/>
    <property type="project" value="UniProtKB-KW"/>
</dbReference>
<evidence type="ECO:0000313" key="10">
    <source>
        <dbReference type="EMBL" id="EOA82814.1"/>
    </source>
</evidence>
<keyword evidence="4" id="KW-0995">Kinetochore</keyword>
<dbReference type="GO" id="GO:0043515">
    <property type="term" value="F:kinetochore binding"/>
    <property type="evidence" value="ECO:0007669"/>
    <property type="project" value="TreeGrafter"/>
</dbReference>
<dbReference type="HOGENOM" id="CLU_078299_1_0_1"/>